<feature type="region of interest" description="Disordered" evidence="2">
    <location>
        <begin position="1"/>
        <end position="35"/>
    </location>
</feature>
<name>A0A0C9WXF5_9AGAR</name>
<proteinExistence type="predicted"/>
<dbReference type="Proteomes" id="UP000054477">
    <property type="component" value="Unassembled WGS sequence"/>
</dbReference>
<dbReference type="AlphaFoldDB" id="A0A0C9WXF5"/>
<evidence type="ECO:0000256" key="1">
    <source>
        <dbReference type="SAM" id="Coils"/>
    </source>
</evidence>
<reference evidence="3 4" key="1">
    <citation type="submission" date="2014-04" db="EMBL/GenBank/DDBJ databases">
        <authorList>
            <consortium name="DOE Joint Genome Institute"/>
            <person name="Kuo A."/>
            <person name="Kohler A."/>
            <person name="Nagy L.G."/>
            <person name="Floudas D."/>
            <person name="Copeland A."/>
            <person name="Barry K.W."/>
            <person name="Cichocki N."/>
            <person name="Veneault-Fourrey C."/>
            <person name="LaButti K."/>
            <person name="Lindquist E.A."/>
            <person name="Lipzen A."/>
            <person name="Lundell T."/>
            <person name="Morin E."/>
            <person name="Murat C."/>
            <person name="Sun H."/>
            <person name="Tunlid A."/>
            <person name="Henrissat B."/>
            <person name="Grigoriev I.V."/>
            <person name="Hibbett D.S."/>
            <person name="Martin F."/>
            <person name="Nordberg H.P."/>
            <person name="Cantor M.N."/>
            <person name="Hua S.X."/>
        </authorList>
    </citation>
    <scope>NUCLEOTIDE SEQUENCE [LARGE SCALE GENOMIC DNA]</scope>
    <source>
        <strain evidence="3 4">LaAM-08-1</strain>
    </source>
</reference>
<organism evidence="3 4">
    <name type="scientific">Laccaria amethystina LaAM-08-1</name>
    <dbReference type="NCBI Taxonomy" id="1095629"/>
    <lineage>
        <taxon>Eukaryota</taxon>
        <taxon>Fungi</taxon>
        <taxon>Dikarya</taxon>
        <taxon>Basidiomycota</taxon>
        <taxon>Agaricomycotina</taxon>
        <taxon>Agaricomycetes</taxon>
        <taxon>Agaricomycetidae</taxon>
        <taxon>Agaricales</taxon>
        <taxon>Agaricineae</taxon>
        <taxon>Hydnangiaceae</taxon>
        <taxon>Laccaria</taxon>
    </lineage>
</organism>
<accession>A0A0C9WXF5</accession>
<dbReference type="HOGENOM" id="CLU_945107_0_0_1"/>
<feature type="coiled-coil region" evidence="1">
    <location>
        <begin position="195"/>
        <end position="236"/>
    </location>
</feature>
<reference evidence="4" key="2">
    <citation type="submission" date="2015-01" db="EMBL/GenBank/DDBJ databases">
        <title>Evolutionary Origins and Diversification of the Mycorrhizal Mutualists.</title>
        <authorList>
            <consortium name="DOE Joint Genome Institute"/>
            <consortium name="Mycorrhizal Genomics Consortium"/>
            <person name="Kohler A."/>
            <person name="Kuo A."/>
            <person name="Nagy L.G."/>
            <person name="Floudas D."/>
            <person name="Copeland A."/>
            <person name="Barry K.W."/>
            <person name="Cichocki N."/>
            <person name="Veneault-Fourrey C."/>
            <person name="LaButti K."/>
            <person name="Lindquist E.A."/>
            <person name="Lipzen A."/>
            <person name="Lundell T."/>
            <person name="Morin E."/>
            <person name="Murat C."/>
            <person name="Riley R."/>
            <person name="Ohm R."/>
            <person name="Sun H."/>
            <person name="Tunlid A."/>
            <person name="Henrissat B."/>
            <person name="Grigoriev I.V."/>
            <person name="Hibbett D.S."/>
            <person name="Martin F."/>
        </authorList>
    </citation>
    <scope>NUCLEOTIDE SEQUENCE [LARGE SCALE GENOMIC DNA]</scope>
    <source>
        <strain evidence="4">LaAM-08-1</strain>
    </source>
</reference>
<evidence type="ECO:0000313" key="3">
    <source>
        <dbReference type="EMBL" id="KIJ90041.1"/>
    </source>
</evidence>
<keyword evidence="4" id="KW-1185">Reference proteome</keyword>
<protein>
    <submittedName>
        <fullName evidence="3">Uncharacterized protein</fullName>
    </submittedName>
</protein>
<sequence>MFARSTCHCDSNKEQAEGSQSRGRGKGVGLTDAGSEGPLKVRIPVTLQGSLPSKADSVIRVLQAKVQCLERDLGKDLNKAEDLHRLADEVQCLGDVLRTEEERTENLVEAKGKYKDMVIGLRDMEAVAQDKIRVLEVAVEEGKAGWLELQRKLEEAQANVGVGLGEVRPEVQKYLREKVEYEEWRDTGVSLRLCMLALDNEWKEYKKQKRALKEDMEDMEEELRVAVEKGEAAQARVLELVQNSAAILPALHVISAQNAELHEHLKVFSGGNLRVKALLDAAVKDPDQKKMTGSYHLHHVAMTFTMRAS</sequence>
<gene>
    <name evidence="3" type="ORF">K443DRAFT_15571</name>
</gene>
<dbReference type="EMBL" id="KN839310">
    <property type="protein sequence ID" value="KIJ90041.1"/>
    <property type="molecule type" value="Genomic_DNA"/>
</dbReference>
<keyword evidence="1" id="KW-0175">Coiled coil</keyword>
<evidence type="ECO:0000256" key="2">
    <source>
        <dbReference type="SAM" id="MobiDB-lite"/>
    </source>
</evidence>
<evidence type="ECO:0000313" key="4">
    <source>
        <dbReference type="Proteomes" id="UP000054477"/>
    </source>
</evidence>